<dbReference type="RefSeq" id="WP_102628150.1">
    <property type="nucleotide sequence ID" value="NZ_PDOH01000005.1"/>
</dbReference>
<evidence type="ECO:0000256" key="1">
    <source>
        <dbReference type="ARBA" id="ARBA00023002"/>
    </source>
</evidence>
<feature type="domain" description="Mannitol dehydrogenase N-terminal" evidence="3">
    <location>
        <begin position="17"/>
        <end position="279"/>
    </location>
</feature>
<evidence type="ECO:0000259" key="3">
    <source>
        <dbReference type="Pfam" id="PF01232"/>
    </source>
</evidence>
<dbReference type="EMBL" id="PNRE01000052">
    <property type="protein sequence ID" value="PMR69137.1"/>
    <property type="molecule type" value="Genomic_DNA"/>
</dbReference>
<dbReference type="Gene3D" id="1.10.1040.10">
    <property type="entry name" value="N-(1-d-carboxylethyl)-l-norvaline Dehydrogenase, domain 2"/>
    <property type="match status" value="1"/>
</dbReference>
<dbReference type="GO" id="GO:0019594">
    <property type="term" value="P:mannitol metabolic process"/>
    <property type="evidence" value="ECO:0007669"/>
    <property type="project" value="InterPro"/>
</dbReference>
<dbReference type="InterPro" id="IPR050988">
    <property type="entry name" value="Mannitol_DH/Oxidoreductase"/>
</dbReference>
<dbReference type="PANTHER" id="PTHR43362">
    <property type="entry name" value="MANNITOL DEHYDROGENASE DSF1-RELATED"/>
    <property type="match status" value="1"/>
</dbReference>
<dbReference type="InterPro" id="IPR013131">
    <property type="entry name" value="Mannitol_DH_N"/>
</dbReference>
<dbReference type="InterPro" id="IPR000669">
    <property type="entry name" value="Mannitol_DH"/>
</dbReference>
<organism evidence="5 6">
    <name type="scientific">Halomonas heilongjiangensis</name>
    <dbReference type="NCBI Taxonomy" id="1387883"/>
    <lineage>
        <taxon>Bacteria</taxon>
        <taxon>Pseudomonadati</taxon>
        <taxon>Pseudomonadota</taxon>
        <taxon>Gammaproteobacteria</taxon>
        <taxon>Oceanospirillales</taxon>
        <taxon>Halomonadaceae</taxon>
        <taxon>Halomonas</taxon>
    </lineage>
</organism>
<protein>
    <submittedName>
        <fullName evidence="5">Mannitol dehydrogenase family protein</fullName>
    </submittedName>
</protein>
<keyword evidence="2" id="KW-0520">NAD</keyword>
<dbReference type="OrthoDB" id="271711at2"/>
<name>A0A2N7TLS5_9GAMM</name>
<dbReference type="PANTHER" id="PTHR43362:SF1">
    <property type="entry name" value="MANNITOL DEHYDROGENASE 2-RELATED"/>
    <property type="match status" value="1"/>
</dbReference>
<accession>A0A2N7TLS5</accession>
<dbReference type="InterPro" id="IPR008927">
    <property type="entry name" value="6-PGluconate_DH-like_C_sf"/>
</dbReference>
<evidence type="ECO:0000259" key="4">
    <source>
        <dbReference type="Pfam" id="PF08125"/>
    </source>
</evidence>
<dbReference type="InterPro" id="IPR036291">
    <property type="entry name" value="NAD(P)-bd_dom_sf"/>
</dbReference>
<dbReference type="InterPro" id="IPR023027">
    <property type="entry name" value="Mannitol_DH_CS"/>
</dbReference>
<evidence type="ECO:0000313" key="5">
    <source>
        <dbReference type="EMBL" id="PMR69137.1"/>
    </source>
</evidence>
<dbReference type="Pfam" id="PF01232">
    <property type="entry name" value="Mannitol_dh"/>
    <property type="match status" value="1"/>
</dbReference>
<keyword evidence="1" id="KW-0560">Oxidoreductase</keyword>
<dbReference type="SUPFAM" id="SSF48179">
    <property type="entry name" value="6-phosphogluconate dehydrogenase C-terminal domain-like"/>
    <property type="match status" value="1"/>
</dbReference>
<reference evidence="5 6" key="1">
    <citation type="submission" date="2018-01" db="EMBL/GenBank/DDBJ databases">
        <title>Halomonas endophytica sp. nov., isolated from storage liquid in the stems of Populus euphratica.</title>
        <authorList>
            <person name="Chen C."/>
        </authorList>
    </citation>
    <scope>NUCLEOTIDE SEQUENCE [LARGE SCALE GENOMIC DNA]</scope>
    <source>
        <strain evidence="5 6">DSM 26881</strain>
    </source>
</reference>
<evidence type="ECO:0000256" key="2">
    <source>
        <dbReference type="ARBA" id="ARBA00023027"/>
    </source>
</evidence>
<dbReference type="InterPro" id="IPR013328">
    <property type="entry name" value="6PGD_dom2"/>
</dbReference>
<dbReference type="SUPFAM" id="SSF51735">
    <property type="entry name" value="NAD(P)-binding Rossmann-fold domains"/>
    <property type="match status" value="1"/>
</dbReference>
<evidence type="ECO:0000313" key="6">
    <source>
        <dbReference type="Proteomes" id="UP000235346"/>
    </source>
</evidence>
<dbReference type="Proteomes" id="UP000235346">
    <property type="component" value="Unassembled WGS sequence"/>
</dbReference>
<gene>
    <name evidence="5" type="ORF">C1H66_12155</name>
</gene>
<dbReference type="Gene3D" id="3.40.50.720">
    <property type="entry name" value="NAD(P)-binding Rossmann-like Domain"/>
    <property type="match status" value="1"/>
</dbReference>
<dbReference type="InterPro" id="IPR013118">
    <property type="entry name" value="Mannitol_DH_C"/>
</dbReference>
<dbReference type="GO" id="GO:0016616">
    <property type="term" value="F:oxidoreductase activity, acting on the CH-OH group of donors, NAD or NADP as acceptor"/>
    <property type="evidence" value="ECO:0007669"/>
    <property type="project" value="TreeGrafter"/>
</dbReference>
<dbReference type="PROSITE" id="PS00974">
    <property type="entry name" value="MANNITOL_DHGENASE"/>
    <property type="match status" value="1"/>
</dbReference>
<proteinExistence type="predicted"/>
<dbReference type="AlphaFoldDB" id="A0A2N7TLS5"/>
<dbReference type="Pfam" id="PF08125">
    <property type="entry name" value="Mannitol_dh_C"/>
    <property type="match status" value="1"/>
</dbReference>
<comment type="caution">
    <text evidence="5">The sequence shown here is derived from an EMBL/GenBank/DDBJ whole genome shotgun (WGS) entry which is preliminary data.</text>
</comment>
<feature type="domain" description="Mannitol dehydrogenase C-terminal" evidence="4">
    <location>
        <begin position="288"/>
        <end position="481"/>
    </location>
</feature>
<sequence length="496" mass="53731">MMAITRYPAAPRRGAIGIVHLGLGAFHRAHQAVYLERYRQRSGDDTWGVCSANLRGNVGLVDSLAAAGHRYHVAEYADSQTVTLREIGVLEETHFTGQDKGMGRDADGQWGRDLAPLLARMSDASVRIVTLTVTEKGYFLNPASGELLTDDPMVAADIATPHTPRTAPGLLVEALARRRAAGLAPFAVLSCDNMPDNGRRTRAAVIQLAARRDAELAAWIEREVAFPCSMVDRIVPAMTDADFARLAELGVEDPNAVVGEAFSQWVVEDDFPQGRPAWEADGVEMVADVAPFETMKLRLLNGSHSLLAYLGALAGIETVFEAVNRRDLGTLLRRYMLTEAAPTLAMPAGTDLAAYGESLLARFANDSLRHRLQQIAMDGSQKLPQRWLLGTLARLEAGHDAPCIALGVAAWIRYTASQDLQGTRYPIDDPLAARFAELHGQYGQDAEALVNAFLAMHDVIPPALARQPSFVTAVFGAYRTLTREGLAGALAALERT</sequence>
<dbReference type="PRINTS" id="PR00084">
    <property type="entry name" value="MTLDHDRGNASE"/>
</dbReference>
<keyword evidence="6" id="KW-1185">Reference proteome</keyword>